<reference evidence="2" key="1">
    <citation type="submission" date="2022-01" db="EMBL/GenBank/DDBJ databases">
        <title>Nocardioidaceae gen. sp. A5X3R13.</title>
        <authorList>
            <person name="Lopez Marin M.A."/>
            <person name="Uhlik O."/>
        </authorList>
    </citation>
    <scope>NUCLEOTIDE SEQUENCE</scope>
    <source>
        <strain evidence="2">A5X3R13</strain>
    </source>
</reference>
<evidence type="ECO:0000313" key="2">
    <source>
        <dbReference type="EMBL" id="UYM05753.1"/>
    </source>
</evidence>
<dbReference type="InterPro" id="IPR052353">
    <property type="entry name" value="Benzoxazolinone_Detox_Enz"/>
</dbReference>
<dbReference type="RefSeq" id="WP_271634578.1">
    <property type="nucleotide sequence ID" value="NZ_CP094970.1"/>
</dbReference>
<protein>
    <submittedName>
        <fullName evidence="2">MOSC domain-containing protein</fullName>
    </submittedName>
</protein>
<dbReference type="AlphaFoldDB" id="A0AA46TJS4"/>
<dbReference type="InterPro" id="IPR005302">
    <property type="entry name" value="MoCF_Sase_C"/>
</dbReference>
<dbReference type="Pfam" id="PF03473">
    <property type="entry name" value="MOSC"/>
    <property type="match status" value="1"/>
</dbReference>
<evidence type="ECO:0000313" key="3">
    <source>
        <dbReference type="Proteomes" id="UP001164390"/>
    </source>
</evidence>
<dbReference type="EMBL" id="CP094970">
    <property type="protein sequence ID" value="UYM05753.1"/>
    <property type="molecule type" value="Genomic_DNA"/>
</dbReference>
<dbReference type="SUPFAM" id="SSF50800">
    <property type="entry name" value="PK beta-barrel domain-like"/>
    <property type="match status" value="1"/>
</dbReference>
<dbReference type="GO" id="GO:0030151">
    <property type="term" value="F:molybdenum ion binding"/>
    <property type="evidence" value="ECO:0007669"/>
    <property type="project" value="InterPro"/>
</dbReference>
<keyword evidence="3" id="KW-1185">Reference proteome</keyword>
<feature type="domain" description="MOSC" evidence="1">
    <location>
        <begin position="29"/>
        <end position="163"/>
    </location>
</feature>
<dbReference type="GO" id="GO:0030170">
    <property type="term" value="F:pyridoxal phosphate binding"/>
    <property type="evidence" value="ECO:0007669"/>
    <property type="project" value="InterPro"/>
</dbReference>
<gene>
    <name evidence="2" type="ORF">L0C25_01360</name>
</gene>
<dbReference type="InterPro" id="IPR011037">
    <property type="entry name" value="Pyrv_Knase-like_insert_dom_sf"/>
</dbReference>
<proteinExistence type="predicted"/>
<accession>A0AA46TJS4</accession>
<dbReference type="GO" id="GO:0003824">
    <property type="term" value="F:catalytic activity"/>
    <property type="evidence" value="ECO:0007669"/>
    <property type="project" value="InterPro"/>
</dbReference>
<sequence>MTGVVESVNVGTTRPVPWGSLKRSAIDKRPVEGPVRVATLGLEPDEIADLGNHGGVDQAVYAFAAEDLEVWAAELGRPIPPGGFGENLTTRGIDLNEARIGERWQIGTAVLEVATVRIPCSVFAGFIDQPRWVRRFTEAGRPGAYLRVVREGVIESGDAVQIVEERAHHVTIGLTFRALTTERSLLPRLLEEPRVAEEARKRAERYGARKP</sequence>
<dbReference type="PANTHER" id="PTHR30212:SF2">
    <property type="entry name" value="PROTEIN YIIM"/>
    <property type="match status" value="1"/>
</dbReference>
<dbReference type="PROSITE" id="PS51340">
    <property type="entry name" value="MOSC"/>
    <property type="match status" value="1"/>
</dbReference>
<dbReference type="Gene3D" id="2.40.33.20">
    <property type="entry name" value="PK beta-barrel domain-like"/>
    <property type="match status" value="1"/>
</dbReference>
<organism evidence="2 3">
    <name type="scientific">Solicola gregarius</name>
    <dbReference type="NCBI Taxonomy" id="2908642"/>
    <lineage>
        <taxon>Bacteria</taxon>
        <taxon>Bacillati</taxon>
        <taxon>Actinomycetota</taxon>
        <taxon>Actinomycetes</taxon>
        <taxon>Propionibacteriales</taxon>
        <taxon>Nocardioidaceae</taxon>
        <taxon>Solicola</taxon>
    </lineage>
</organism>
<dbReference type="KEGG" id="sgrg:L0C25_01360"/>
<name>A0AA46TJS4_9ACTN</name>
<dbReference type="Proteomes" id="UP001164390">
    <property type="component" value="Chromosome"/>
</dbReference>
<dbReference type="PANTHER" id="PTHR30212">
    <property type="entry name" value="PROTEIN YIIM"/>
    <property type="match status" value="1"/>
</dbReference>
<evidence type="ECO:0000259" key="1">
    <source>
        <dbReference type="PROSITE" id="PS51340"/>
    </source>
</evidence>